<dbReference type="InterPro" id="IPR032675">
    <property type="entry name" value="LRR_dom_sf"/>
</dbReference>
<dbReference type="SUPFAM" id="SSF52058">
    <property type="entry name" value="L domain-like"/>
    <property type="match status" value="1"/>
</dbReference>
<keyword evidence="2" id="KW-1185">Reference proteome</keyword>
<protein>
    <submittedName>
        <fullName evidence="1">Uncharacterized protein</fullName>
    </submittedName>
</protein>
<dbReference type="EMBL" id="JARKIE010000019">
    <property type="protein sequence ID" value="KAJ7700728.1"/>
    <property type="molecule type" value="Genomic_DNA"/>
</dbReference>
<comment type="caution">
    <text evidence="1">The sequence shown here is derived from an EMBL/GenBank/DDBJ whole genome shotgun (WGS) entry which is preliminary data.</text>
</comment>
<proteinExistence type="predicted"/>
<accession>A0AAD7DY69</accession>
<gene>
    <name evidence="1" type="ORF">B0H17DRAFT_1046454</name>
</gene>
<dbReference type="Proteomes" id="UP001221757">
    <property type="component" value="Unassembled WGS sequence"/>
</dbReference>
<dbReference type="AlphaFoldDB" id="A0AAD7DY69"/>
<reference evidence="1" key="1">
    <citation type="submission" date="2023-03" db="EMBL/GenBank/DDBJ databases">
        <title>Massive genome expansion in bonnet fungi (Mycena s.s.) driven by repeated elements and novel gene families across ecological guilds.</title>
        <authorList>
            <consortium name="Lawrence Berkeley National Laboratory"/>
            <person name="Harder C.B."/>
            <person name="Miyauchi S."/>
            <person name="Viragh M."/>
            <person name="Kuo A."/>
            <person name="Thoen E."/>
            <person name="Andreopoulos B."/>
            <person name="Lu D."/>
            <person name="Skrede I."/>
            <person name="Drula E."/>
            <person name="Henrissat B."/>
            <person name="Morin E."/>
            <person name="Kohler A."/>
            <person name="Barry K."/>
            <person name="LaButti K."/>
            <person name="Morin E."/>
            <person name="Salamov A."/>
            <person name="Lipzen A."/>
            <person name="Mereny Z."/>
            <person name="Hegedus B."/>
            <person name="Baldrian P."/>
            <person name="Stursova M."/>
            <person name="Weitz H."/>
            <person name="Taylor A."/>
            <person name="Grigoriev I.V."/>
            <person name="Nagy L.G."/>
            <person name="Martin F."/>
            <person name="Kauserud H."/>
        </authorList>
    </citation>
    <scope>NUCLEOTIDE SEQUENCE</scope>
    <source>
        <strain evidence="1">CBHHK067</strain>
    </source>
</reference>
<organism evidence="1 2">
    <name type="scientific">Mycena rosella</name>
    <name type="common">Pink bonnet</name>
    <name type="synonym">Agaricus rosellus</name>
    <dbReference type="NCBI Taxonomy" id="1033263"/>
    <lineage>
        <taxon>Eukaryota</taxon>
        <taxon>Fungi</taxon>
        <taxon>Dikarya</taxon>
        <taxon>Basidiomycota</taxon>
        <taxon>Agaricomycotina</taxon>
        <taxon>Agaricomycetes</taxon>
        <taxon>Agaricomycetidae</taxon>
        <taxon>Agaricales</taxon>
        <taxon>Marasmiineae</taxon>
        <taxon>Mycenaceae</taxon>
        <taxon>Mycena</taxon>
    </lineage>
</organism>
<dbReference type="Gene3D" id="3.80.10.10">
    <property type="entry name" value="Ribonuclease Inhibitor"/>
    <property type="match status" value="1"/>
</dbReference>
<sequence>MSDNSLPDEIISEILSPALKVSDEVFSDTSDVSPFAKYAESTSAYLLVCKSWLRVATPLLYHVVILRSKAQAKALGRVLSTNSELGMFIKKLRVEGGYGTPMATIMKLSPNISDLFLSFEIWGTDNTDGLCKGLFLINPTRVILRDVLSNRRKVRVNKMVSNLEDALVKALAKWDRLSTFDLPYTGQEGSIRVTKIVQALEKSQSLNTVVIPSGGLQWIYPLLKDCPLQAICLKESLSPSHLAYYVGSNTALKALVKCKELLPVTEDPKQDSGKIGVPQFPDITPSLNPNFFPMKETSDEVKDVVWGRVFYFAMFVPELAQNPEAEDIPPRLPILLVSKMFHRLALPSFYAHTVVKKLTATSGFLAVLRNNPFLGAQVHSIRGSAGSQVYSDWDDSDDASILSLLSQMTGLVRLCGWSSTAKHFDIRCNYLSREKTIPWEAFEAVATSSGATLREFSKHIATQRDASPAVFDTLTQLRSLAWKCDSIFKCKPEDAAYAGLSNLEELQIWSSDPSFFTALSMMKLESLRRVVFSNKSDNAETFLETHGNKLTEIRIPYYTAEVLKVNIFQVCSSLTSISLVSCDKPPESFNFPHTSTSLVTIYIELQGWLRKKDQLINWERFFAAFEPKCYPSLHEIQISSCEWPTNEREIGKSLWVRWAENLLKHNIYLADRSGKKWRARLKV</sequence>
<evidence type="ECO:0000313" key="1">
    <source>
        <dbReference type="EMBL" id="KAJ7700728.1"/>
    </source>
</evidence>
<evidence type="ECO:0000313" key="2">
    <source>
        <dbReference type="Proteomes" id="UP001221757"/>
    </source>
</evidence>
<name>A0AAD7DY69_MYCRO</name>